<evidence type="ECO:0000256" key="4">
    <source>
        <dbReference type="ARBA" id="ARBA00023002"/>
    </source>
</evidence>
<dbReference type="Pfam" id="PF04261">
    <property type="entry name" value="Dyp_perox_N"/>
    <property type="match status" value="1"/>
</dbReference>
<dbReference type="PROSITE" id="PS51404">
    <property type="entry name" value="DYP_PEROXIDASE"/>
    <property type="match status" value="1"/>
</dbReference>
<dbReference type="PANTHER" id="PTHR30521">
    <property type="entry name" value="DEFERROCHELATASE/PEROXIDASE"/>
    <property type="match status" value="1"/>
</dbReference>
<dbReference type="InterPro" id="IPR006314">
    <property type="entry name" value="Dyp_peroxidase"/>
</dbReference>
<keyword evidence="10" id="KW-1185">Reference proteome</keyword>
<comment type="cofactor">
    <cofactor evidence="1">
        <name>heme b</name>
        <dbReference type="ChEBI" id="CHEBI:60344"/>
    </cofactor>
</comment>
<accession>A0ABU1J6D1</accession>
<proteinExistence type="inferred from homology"/>
<evidence type="ECO:0000256" key="3">
    <source>
        <dbReference type="ARBA" id="ARBA00022723"/>
    </source>
</evidence>
<evidence type="ECO:0000259" key="8">
    <source>
        <dbReference type="Pfam" id="PF20628"/>
    </source>
</evidence>
<dbReference type="Pfam" id="PF20628">
    <property type="entry name" value="Dyp_perox_C"/>
    <property type="match status" value="1"/>
</dbReference>
<organism evidence="9 10">
    <name type="scientific">Arthrobacter russicus</name>
    <dbReference type="NCBI Taxonomy" id="172040"/>
    <lineage>
        <taxon>Bacteria</taxon>
        <taxon>Bacillati</taxon>
        <taxon>Actinomycetota</taxon>
        <taxon>Actinomycetes</taxon>
        <taxon>Micrococcales</taxon>
        <taxon>Micrococcaceae</taxon>
        <taxon>Arthrobacter</taxon>
    </lineage>
</organism>
<dbReference type="SUPFAM" id="SSF54909">
    <property type="entry name" value="Dimeric alpha+beta barrel"/>
    <property type="match status" value="1"/>
</dbReference>
<dbReference type="RefSeq" id="WP_309795340.1">
    <property type="nucleotide sequence ID" value="NZ_BAAAHY010000006.1"/>
</dbReference>
<dbReference type="EMBL" id="JAVDQF010000001">
    <property type="protein sequence ID" value="MDR6267986.1"/>
    <property type="molecule type" value="Genomic_DNA"/>
</dbReference>
<feature type="domain" description="Dyp-type peroxidase C-terminal" evidence="8">
    <location>
        <begin position="155"/>
        <end position="317"/>
    </location>
</feature>
<name>A0ABU1J6D1_9MICC</name>
<dbReference type="PANTHER" id="PTHR30521:SF0">
    <property type="entry name" value="DYP-TYPE PEROXIDASE FAMILY PROTEIN"/>
    <property type="match status" value="1"/>
</dbReference>
<dbReference type="InterPro" id="IPR011008">
    <property type="entry name" value="Dimeric_a/b-barrel"/>
</dbReference>
<evidence type="ECO:0000256" key="1">
    <source>
        <dbReference type="ARBA" id="ARBA00001970"/>
    </source>
</evidence>
<evidence type="ECO:0000256" key="6">
    <source>
        <dbReference type="ARBA" id="ARBA00025737"/>
    </source>
</evidence>
<dbReference type="NCBIfam" id="TIGR01413">
    <property type="entry name" value="Dyp_perox_fam"/>
    <property type="match status" value="1"/>
</dbReference>
<comment type="similarity">
    <text evidence="6">Belongs to the DyP-type peroxidase family.</text>
</comment>
<keyword evidence="2 9" id="KW-0575">Peroxidase</keyword>
<dbReference type="InterPro" id="IPR048327">
    <property type="entry name" value="Dyp_perox_N"/>
</dbReference>
<keyword evidence="4" id="KW-0560">Oxidoreductase</keyword>
<comment type="caution">
    <text evidence="9">The sequence shown here is derived from an EMBL/GenBank/DDBJ whole genome shotgun (WGS) entry which is preliminary data.</text>
</comment>
<protein>
    <submittedName>
        <fullName evidence="9">Iron-dependent peroxidase</fullName>
    </submittedName>
</protein>
<evidence type="ECO:0000256" key="5">
    <source>
        <dbReference type="ARBA" id="ARBA00023004"/>
    </source>
</evidence>
<feature type="domain" description="Dyp-type peroxidase N-terminal" evidence="7">
    <location>
        <begin position="38"/>
        <end position="152"/>
    </location>
</feature>
<dbReference type="GO" id="GO:0004601">
    <property type="term" value="F:peroxidase activity"/>
    <property type="evidence" value="ECO:0007669"/>
    <property type="project" value="UniProtKB-KW"/>
</dbReference>
<evidence type="ECO:0000313" key="9">
    <source>
        <dbReference type="EMBL" id="MDR6267986.1"/>
    </source>
</evidence>
<evidence type="ECO:0000259" key="7">
    <source>
        <dbReference type="Pfam" id="PF04261"/>
    </source>
</evidence>
<evidence type="ECO:0000313" key="10">
    <source>
        <dbReference type="Proteomes" id="UP001185069"/>
    </source>
</evidence>
<reference evidence="9 10" key="1">
    <citation type="submission" date="2023-07" db="EMBL/GenBank/DDBJ databases">
        <title>Sequencing the genomes of 1000 actinobacteria strains.</title>
        <authorList>
            <person name="Klenk H.-P."/>
        </authorList>
    </citation>
    <scope>NUCLEOTIDE SEQUENCE [LARGE SCALE GENOMIC DNA]</scope>
    <source>
        <strain evidence="9 10">DSM 14555</strain>
    </source>
</reference>
<dbReference type="Proteomes" id="UP001185069">
    <property type="component" value="Unassembled WGS sequence"/>
</dbReference>
<evidence type="ECO:0000256" key="2">
    <source>
        <dbReference type="ARBA" id="ARBA00022559"/>
    </source>
</evidence>
<gene>
    <name evidence="9" type="ORF">JOE69_000224</name>
</gene>
<keyword evidence="5" id="KW-0408">Iron</keyword>
<dbReference type="InterPro" id="IPR048328">
    <property type="entry name" value="Dyp_perox_C"/>
</dbReference>
<sequence>MALLNPGSTGTGSSSNSPLVPQSVDALLTSSAIFLVVVVNEDAEAMASARETLAGLSDLVKTVGFRDTAAQLSCTVGIGSRIWHPLTGREAPAELHRFPQISGPTHTAVSTPGDLLFHIRAEREDLCFEFERLLLRDLGSAVTVVDEVSGFRYFDSRDLLGFVDGTANPVGPDLPDATLVSEEDPEFAGGSYVVVQKYLHSLDSWQRLSTEQQEAIIGRTKPDNVELADADSGQKSHKTLATIEDEQGEHDILRDNMPFGRPGNGEFGTYFIGYTRRLWVLERMLERMFLGDPPGLHDRILDFSTAHTGTTFFAPTATLLAGLGDLPDQSAGAAG</sequence>
<keyword evidence="3" id="KW-0479">Metal-binding</keyword>